<protein>
    <submittedName>
        <fullName evidence="7">5-histidylcysteine sulfoxide synthase</fullName>
    </submittedName>
</protein>
<evidence type="ECO:0000313" key="8">
    <source>
        <dbReference type="Proteomes" id="UP000617628"/>
    </source>
</evidence>
<dbReference type="NCBIfam" id="TIGR04345">
    <property type="entry name" value="ovoA_Cterm"/>
    <property type="match status" value="1"/>
</dbReference>
<dbReference type="SUPFAM" id="SSF56436">
    <property type="entry name" value="C-type lectin-like"/>
    <property type="match status" value="1"/>
</dbReference>
<keyword evidence="2" id="KW-0408">Iron</keyword>
<evidence type="ECO:0000256" key="1">
    <source>
        <dbReference type="ARBA" id="ARBA00023002"/>
    </source>
</evidence>
<dbReference type="InterPro" id="IPR005532">
    <property type="entry name" value="SUMF_dom"/>
</dbReference>
<name>A0A934VK69_9BACT</name>
<gene>
    <name evidence="7" type="primary">ovoA</name>
    <name evidence="7" type="ORF">JIN87_05690</name>
</gene>
<dbReference type="InterPro" id="IPR027625">
    <property type="entry name" value="OvoA_Cterm"/>
</dbReference>
<dbReference type="Pfam" id="PF13847">
    <property type="entry name" value="Methyltransf_31"/>
    <property type="match status" value="1"/>
</dbReference>
<dbReference type="InterPro" id="IPR024775">
    <property type="entry name" value="DinB-like"/>
</dbReference>
<evidence type="ECO:0000259" key="4">
    <source>
        <dbReference type="Pfam" id="PF03781"/>
    </source>
</evidence>
<accession>A0A934VK69</accession>
<dbReference type="Gene3D" id="3.90.1580.10">
    <property type="entry name" value="paralog of FGE (formylglycine-generating enzyme)"/>
    <property type="match status" value="1"/>
</dbReference>
<evidence type="ECO:0000313" key="7">
    <source>
        <dbReference type="EMBL" id="MBK1876351.1"/>
    </source>
</evidence>
<comment type="caution">
    <text evidence="7">The sequence shown here is derived from an EMBL/GenBank/DDBJ whole genome shotgun (WGS) entry which is preliminary data.</text>
</comment>
<feature type="domain" description="DinB-like" evidence="5">
    <location>
        <begin position="34"/>
        <end position="168"/>
    </location>
</feature>
<reference evidence="7" key="1">
    <citation type="submission" date="2021-01" db="EMBL/GenBank/DDBJ databases">
        <title>Modified the classification status of verrucomicrobia.</title>
        <authorList>
            <person name="Feng X."/>
        </authorList>
    </citation>
    <scope>NUCLEOTIDE SEQUENCE</scope>
    <source>
        <strain evidence="7">KCTC 13126</strain>
    </source>
</reference>
<proteinExistence type="predicted"/>
<comment type="pathway">
    <text evidence="3">Amino-acid biosynthesis; ergothioneine biosynthesis.</text>
</comment>
<dbReference type="InterPro" id="IPR016187">
    <property type="entry name" value="CTDL_fold"/>
</dbReference>
<evidence type="ECO:0000256" key="2">
    <source>
        <dbReference type="ARBA" id="ARBA00023004"/>
    </source>
</evidence>
<dbReference type="SUPFAM" id="SSF53335">
    <property type="entry name" value="S-adenosyl-L-methionine-dependent methyltransferases"/>
    <property type="match status" value="1"/>
</dbReference>
<dbReference type="InterPro" id="IPR042095">
    <property type="entry name" value="SUMF_sf"/>
</dbReference>
<keyword evidence="8" id="KW-1185">Reference proteome</keyword>
<organism evidence="7 8">
    <name type="scientific">Pelagicoccus mobilis</name>
    <dbReference type="NCBI Taxonomy" id="415221"/>
    <lineage>
        <taxon>Bacteria</taxon>
        <taxon>Pseudomonadati</taxon>
        <taxon>Verrucomicrobiota</taxon>
        <taxon>Opitutia</taxon>
        <taxon>Puniceicoccales</taxon>
        <taxon>Pelagicoccaceae</taxon>
        <taxon>Pelagicoccus</taxon>
    </lineage>
</organism>
<dbReference type="InterPro" id="IPR025714">
    <property type="entry name" value="Methyltranfer_dom"/>
</dbReference>
<dbReference type="GO" id="GO:0120147">
    <property type="term" value="F:formylglycine-generating oxidase activity"/>
    <property type="evidence" value="ECO:0007669"/>
    <property type="project" value="TreeGrafter"/>
</dbReference>
<dbReference type="InterPro" id="IPR051043">
    <property type="entry name" value="Sulfatase_Mod_Factor_Kinase"/>
</dbReference>
<keyword evidence="1" id="KW-0560">Oxidoreductase</keyword>
<evidence type="ECO:0000256" key="3">
    <source>
        <dbReference type="ARBA" id="ARBA00037882"/>
    </source>
</evidence>
<evidence type="ECO:0000259" key="6">
    <source>
        <dbReference type="Pfam" id="PF13847"/>
    </source>
</evidence>
<dbReference type="Pfam" id="PF12867">
    <property type="entry name" value="DinB_2"/>
    <property type="match status" value="1"/>
</dbReference>
<dbReference type="PANTHER" id="PTHR23150:SF26">
    <property type="entry name" value="GENERIC METHYLTRANSFERASE"/>
    <property type="match status" value="1"/>
</dbReference>
<dbReference type="Pfam" id="PF03781">
    <property type="entry name" value="FGE-sulfatase"/>
    <property type="match status" value="1"/>
</dbReference>
<dbReference type="Gene3D" id="3.40.50.150">
    <property type="entry name" value="Vaccinia Virus protein VP39"/>
    <property type="match status" value="1"/>
</dbReference>
<dbReference type="InterPro" id="IPR029063">
    <property type="entry name" value="SAM-dependent_MTases_sf"/>
</dbReference>
<dbReference type="EMBL" id="JAENIL010000008">
    <property type="protein sequence ID" value="MBK1876351.1"/>
    <property type="molecule type" value="Genomic_DNA"/>
</dbReference>
<dbReference type="FunFam" id="3.90.1580.10:FF:000006">
    <property type="entry name" value="Generic methyltransferase, putative"/>
    <property type="match status" value="1"/>
</dbReference>
<feature type="domain" description="Methyltransferase" evidence="6">
    <location>
        <begin position="511"/>
        <end position="648"/>
    </location>
</feature>
<feature type="domain" description="Sulfatase-modifying factor enzyme-like" evidence="4">
    <location>
        <begin position="201"/>
        <end position="455"/>
    </location>
</feature>
<dbReference type="NCBIfam" id="TIGR04344">
    <property type="entry name" value="ovoA_Nterm"/>
    <property type="match status" value="1"/>
</dbReference>
<dbReference type="CDD" id="cd02440">
    <property type="entry name" value="AdoMet_MTases"/>
    <property type="match status" value="1"/>
</dbReference>
<dbReference type="Proteomes" id="UP000617628">
    <property type="component" value="Unassembled WGS sequence"/>
</dbReference>
<dbReference type="RefSeq" id="WP_200354566.1">
    <property type="nucleotide sequence ID" value="NZ_JAENIL010000008.1"/>
</dbReference>
<dbReference type="PANTHER" id="PTHR23150">
    <property type="entry name" value="SULFATASE MODIFYING FACTOR 1, 2"/>
    <property type="match status" value="1"/>
</dbReference>
<dbReference type="InterPro" id="IPR027577">
    <property type="entry name" value="OvoA_Nterm"/>
</dbReference>
<evidence type="ECO:0000259" key="5">
    <source>
        <dbReference type="Pfam" id="PF12867"/>
    </source>
</evidence>
<dbReference type="AlphaFoldDB" id="A0A934VK69"/>
<sequence>MITDSLTSEIKTPYTLNLSEGDPEEKREEIRRYFHQTYDAYEALFEPMIKKVAYTTRADALRHPLIFYYGHTATFFMNKLVLAKLVDRINPKFESIFAIGVDEMSWDDLNEAHYEWPDPEAVREYRSQVRDCIDNLITELPVNLPISWESPFWPIMMGIEHERIHLETSSVLIRQLPLEQLDSQHPLWQPSSEDTSPVSNSLIEVPAGEVKLGKSREDAYYGWDNEYGSYSKDITHFSASKYLVSNKEFLEFVEDGGYSTQSYWTEEGWNWVSYEKATCPRFWLPQEDGSYKFRTMLDQIDMPWSWPAETNYLEAKAFCNWKAEKTGQPVRLPTEEEWYRLLDYVALPDAPEWEQVPGNLNLEGPASSVPVDTHEFKHGFYDVVGNVWQHTETPIRGYAGFEIHPLYDDFSTPTFDTKHNMIKGGSWISTGNELMRDSRYAFRRHFYQHAGFRYIVSEAPVEIPDDSWETDPEVIPYCEFNYGKEYFGVANYPEKIAQICLDLATKRTRGKALALGCKTGRSAFELAAGYEHVTGIDFTARMIRIGVQMKDKGYTQYVLPEEGEIVSFHQANLQELGLDCVRDNVDFMQGDLSNLKEIYSGYDLILLDTLLERTYSPEKFLKSVHDRLNEKGLLVISSTYDWQTNITEQENWLGGFKVDGENVTTRDAFDRILSANFKQLGNSRDVEYVLRKTARTFDHNVAEVTVWEKK</sequence>